<name>A0ACB8U3U2_9APHY</name>
<protein>
    <submittedName>
        <fullName evidence="1">Uncharacterized protein</fullName>
    </submittedName>
</protein>
<gene>
    <name evidence="1" type="ORF">BDY19DRAFT_178260</name>
</gene>
<organism evidence="1 2">
    <name type="scientific">Irpex rosettiformis</name>
    <dbReference type="NCBI Taxonomy" id="378272"/>
    <lineage>
        <taxon>Eukaryota</taxon>
        <taxon>Fungi</taxon>
        <taxon>Dikarya</taxon>
        <taxon>Basidiomycota</taxon>
        <taxon>Agaricomycotina</taxon>
        <taxon>Agaricomycetes</taxon>
        <taxon>Polyporales</taxon>
        <taxon>Irpicaceae</taxon>
        <taxon>Irpex</taxon>
    </lineage>
</organism>
<comment type="caution">
    <text evidence="1">The sequence shown here is derived from an EMBL/GenBank/DDBJ whole genome shotgun (WGS) entry which is preliminary data.</text>
</comment>
<dbReference type="EMBL" id="MU274913">
    <property type="protein sequence ID" value="KAI0088645.1"/>
    <property type="molecule type" value="Genomic_DNA"/>
</dbReference>
<reference evidence="1" key="1">
    <citation type="journal article" date="2021" name="Environ. Microbiol.">
        <title>Gene family expansions and transcriptome signatures uncover fungal adaptations to wood decay.</title>
        <authorList>
            <person name="Hage H."/>
            <person name="Miyauchi S."/>
            <person name="Viragh M."/>
            <person name="Drula E."/>
            <person name="Min B."/>
            <person name="Chaduli D."/>
            <person name="Navarro D."/>
            <person name="Favel A."/>
            <person name="Norest M."/>
            <person name="Lesage-Meessen L."/>
            <person name="Balint B."/>
            <person name="Merenyi Z."/>
            <person name="de Eugenio L."/>
            <person name="Morin E."/>
            <person name="Martinez A.T."/>
            <person name="Baldrian P."/>
            <person name="Stursova M."/>
            <person name="Martinez M.J."/>
            <person name="Novotny C."/>
            <person name="Magnuson J.K."/>
            <person name="Spatafora J.W."/>
            <person name="Maurice S."/>
            <person name="Pangilinan J."/>
            <person name="Andreopoulos W."/>
            <person name="LaButti K."/>
            <person name="Hundley H."/>
            <person name="Na H."/>
            <person name="Kuo A."/>
            <person name="Barry K."/>
            <person name="Lipzen A."/>
            <person name="Henrissat B."/>
            <person name="Riley R."/>
            <person name="Ahrendt S."/>
            <person name="Nagy L.G."/>
            <person name="Grigoriev I.V."/>
            <person name="Martin F."/>
            <person name="Rosso M.N."/>
        </authorList>
    </citation>
    <scope>NUCLEOTIDE SEQUENCE</scope>
    <source>
        <strain evidence="1">CBS 384.51</strain>
    </source>
</reference>
<sequence>MNDKTDSSVTVPHPLLKEPILYATSESNSYFRQNSWNFIECRLNRCGLDSSKVLIEGERRRGAKRSFLFKSIFHAEMALAIVPWVTMSGGCRVKLSHSPTMENPVPPRCPFPQYVLCESEEIFLNKNIDLEVIFRWFRTAGPLISVRIISDIGPYGRAVQLLYWTEEHANLARLKANSLHKKLQSRPTFSLRTYDPFSIRCTGFGPEFTHKDLVEGFSEYGKIRSSTLENTGRSDAHGIVTFFKLAHACRVVDRGNEIIIGKVKLTVRFEEPEAQHIFHRTFTQKDPHAKPSDGASTEGSEAPPAQPSTDRANSEEQQRKEAATHETAESAEWRAAEARVKTFRDRVLRRETAEHNCVKAREQFEAATTERRNACREYDLAEQAREDADKRLTEMHQACAEAKRVWVEAMGRESRATQQANTARKATENALGKRKRADTVIQVAMEEQVSLRMEMELLDRELAENKPDEETLRKADLATSLRRMQELKRLEEAQKEEDIRRERQAAEERSRREREEAERAAREQREREEAKLREAETRQRLYAEAVAKEQRRCRDRDSKFKICPWDRKLSVRYALERFQLVSEEFDTIRFQESQPLTFASVPWPVLCHPYAMKFEAINWNAVEMFFKAMEEFLEDRTEYKTLIERAHRRFHPDKWRARRTLDSVLDQEVRSQLETAGNVVAQAITSLCKIRCKRRD</sequence>
<proteinExistence type="predicted"/>
<accession>A0ACB8U3U2</accession>
<dbReference type="Proteomes" id="UP001055072">
    <property type="component" value="Unassembled WGS sequence"/>
</dbReference>
<keyword evidence="2" id="KW-1185">Reference proteome</keyword>
<evidence type="ECO:0000313" key="2">
    <source>
        <dbReference type="Proteomes" id="UP001055072"/>
    </source>
</evidence>
<evidence type="ECO:0000313" key="1">
    <source>
        <dbReference type="EMBL" id="KAI0088645.1"/>
    </source>
</evidence>